<dbReference type="KEGG" id="ftj:FTUN_2589"/>
<keyword evidence="4" id="KW-1185">Reference proteome</keyword>
<proteinExistence type="predicted"/>
<dbReference type="AlphaFoldDB" id="A0A6M5YP65"/>
<feature type="chain" id="PRO_5027074257" evidence="2">
    <location>
        <begin position="25"/>
        <end position="245"/>
    </location>
</feature>
<evidence type="ECO:0000256" key="1">
    <source>
        <dbReference type="SAM" id="MobiDB-lite"/>
    </source>
</evidence>
<name>A0A6M5YP65_9BACT</name>
<protein>
    <submittedName>
        <fullName evidence="3">Uncharacterized protein</fullName>
    </submittedName>
</protein>
<dbReference type="RefSeq" id="WP_171468858.1">
    <property type="nucleotide sequence ID" value="NZ_CP053452.2"/>
</dbReference>
<evidence type="ECO:0000313" key="3">
    <source>
        <dbReference type="EMBL" id="QJW95063.1"/>
    </source>
</evidence>
<reference evidence="4" key="1">
    <citation type="submission" date="2020-05" db="EMBL/GenBank/DDBJ databases">
        <title>Frigoriglobus tundricola gen. nov., sp. nov., a psychrotolerant cellulolytic planctomycete of the family Gemmataceae with two divergent copies of 16S rRNA gene.</title>
        <authorList>
            <person name="Kulichevskaya I.S."/>
            <person name="Ivanova A.A."/>
            <person name="Naumoff D.G."/>
            <person name="Beletsky A.V."/>
            <person name="Rijpstra W.I.C."/>
            <person name="Sinninghe Damste J.S."/>
            <person name="Mardanov A.V."/>
            <person name="Ravin N.V."/>
            <person name="Dedysh S.N."/>
        </authorList>
    </citation>
    <scope>NUCLEOTIDE SEQUENCE [LARGE SCALE GENOMIC DNA]</scope>
    <source>
        <strain evidence="4">PL17</strain>
    </source>
</reference>
<dbReference type="EMBL" id="CP053452">
    <property type="protein sequence ID" value="QJW95063.1"/>
    <property type="molecule type" value="Genomic_DNA"/>
</dbReference>
<feature type="compositionally biased region" description="Low complexity" evidence="1">
    <location>
        <begin position="181"/>
        <end position="193"/>
    </location>
</feature>
<keyword evidence="2" id="KW-0732">Signal</keyword>
<feature type="signal peptide" evidence="2">
    <location>
        <begin position="1"/>
        <end position="24"/>
    </location>
</feature>
<evidence type="ECO:0000256" key="2">
    <source>
        <dbReference type="SAM" id="SignalP"/>
    </source>
</evidence>
<sequence>MFRSIWKSALALGAVLVATGGAGAGDRDTAQLSGGPVSSTTMTLGGKGSAAKAATEDTELARGHGGGGHGGGFHGGGHYGGFHGGYGGYRGYHGGYYGGYRGYYGGYYRPYYYGGFYRPYYAGYYGYGFGYGYPYYYPYYPTYYPNYIGVGVGSVYVGISGGTAVSGAVTVPLGNTNFARPASQPATQPAAPSGDGTFPYDGGPSNPVPLPKTDPQATPSATVTDLPISLKPKAAPYKYKAYGEK</sequence>
<gene>
    <name evidence="3" type="ORF">FTUN_2589</name>
</gene>
<organism evidence="3 4">
    <name type="scientific">Frigoriglobus tundricola</name>
    <dbReference type="NCBI Taxonomy" id="2774151"/>
    <lineage>
        <taxon>Bacteria</taxon>
        <taxon>Pseudomonadati</taxon>
        <taxon>Planctomycetota</taxon>
        <taxon>Planctomycetia</taxon>
        <taxon>Gemmatales</taxon>
        <taxon>Gemmataceae</taxon>
        <taxon>Frigoriglobus</taxon>
    </lineage>
</organism>
<accession>A0A6M5YP65</accession>
<evidence type="ECO:0000313" key="4">
    <source>
        <dbReference type="Proteomes" id="UP000503447"/>
    </source>
</evidence>
<feature type="region of interest" description="Disordered" evidence="1">
    <location>
        <begin position="25"/>
        <end position="46"/>
    </location>
</feature>
<feature type="region of interest" description="Disordered" evidence="1">
    <location>
        <begin position="180"/>
        <end position="226"/>
    </location>
</feature>
<dbReference type="Proteomes" id="UP000503447">
    <property type="component" value="Chromosome"/>
</dbReference>